<feature type="chain" id="PRO_5010552418" description="ABM domain-containing protein" evidence="1">
    <location>
        <begin position="33"/>
        <end position="257"/>
    </location>
</feature>
<reference evidence="3 4" key="1">
    <citation type="submission" date="2016-11" db="EMBL/GenBank/DDBJ databases">
        <title>Draft Genome Sequences of Nine Cyanobacterial Strains from Diverse Habitats.</title>
        <authorList>
            <person name="Zhu T."/>
            <person name="Hou S."/>
            <person name="Lu X."/>
            <person name="Hess W.R."/>
        </authorList>
    </citation>
    <scope>NUCLEOTIDE SEQUENCE [LARGE SCALE GENOMIC DNA]</scope>
    <source>
        <strain evidence="3 4">IAM M-71</strain>
    </source>
</reference>
<feature type="signal peptide" evidence="1">
    <location>
        <begin position="1"/>
        <end position="32"/>
    </location>
</feature>
<dbReference type="STRING" id="454136.NIES2119_30220"/>
<name>A0A1U7I3V4_9CYAN</name>
<evidence type="ECO:0000313" key="4">
    <source>
        <dbReference type="Proteomes" id="UP000185860"/>
    </source>
</evidence>
<comment type="caution">
    <text evidence="3">The sequence shown here is derived from an EMBL/GenBank/DDBJ whole genome shotgun (WGS) entry which is preliminary data.</text>
</comment>
<evidence type="ECO:0000313" key="3">
    <source>
        <dbReference type="EMBL" id="OKH30767.1"/>
    </source>
</evidence>
<gene>
    <name evidence="3" type="ORF">NIES2119_30220</name>
</gene>
<dbReference type="SUPFAM" id="SSF54909">
    <property type="entry name" value="Dimeric alpha+beta barrel"/>
    <property type="match status" value="1"/>
</dbReference>
<dbReference type="EMBL" id="MRCE01000059">
    <property type="protein sequence ID" value="OKH30767.1"/>
    <property type="molecule type" value="Genomic_DNA"/>
</dbReference>
<keyword evidence="1" id="KW-0732">Signal</keyword>
<dbReference type="Pfam" id="PF03992">
    <property type="entry name" value="ABM"/>
    <property type="match status" value="1"/>
</dbReference>
<proteinExistence type="predicted"/>
<feature type="domain" description="ABM" evidence="2">
    <location>
        <begin position="72"/>
        <end position="109"/>
    </location>
</feature>
<sequence length="257" mass="27652">MLKQAIDRAKILIITCLLMLGFSLTFPSSAQAGTGKALEFATASSSVEVATIYETSFTTQKSVGKSLKVGSKLMKKAPGFQGFSMWQSQDGTQLVVFSQWQDLASYQAYAPNLTAVSSKTTAATPPTPTSTLIFEVVSVQPGIKGATPALRGKEAVVQLTQFIAKNSEDRSQILTQVTNMIPELLEKQPIPQSVMLLKGVETEQVALLTNWNCSALFADVGEPVAIEPSSDLVALADNEHHLYNVVTIVPAEVKEEE</sequence>
<dbReference type="InterPro" id="IPR007138">
    <property type="entry name" value="ABM_dom"/>
</dbReference>
<accession>A0A1U7I3V4</accession>
<evidence type="ECO:0000259" key="2">
    <source>
        <dbReference type="Pfam" id="PF03992"/>
    </source>
</evidence>
<organism evidence="3 4">
    <name type="scientific">[Phormidium ambiguum] IAM M-71</name>
    <dbReference type="NCBI Taxonomy" id="454136"/>
    <lineage>
        <taxon>Bacteria</taxon>
        <taxon>Bacillati</taxon>
        <taxon>Cyanobacteriota</taxon>
        <taxon>Cyanophyceae</taxon>
        <taxon>Oscillatoriophycideae</taxon>
        <taxon>Aerosakkonematales</taxon>
        <taxon>Aerosakkonemataceae</taxon>
        <taxon>Floridanema</taxon>
    </lineage>
</organism>
<dbReference type="RefSeq" id="WP_073597198.1">
    <property type="nucleotide sequence ID" value="NZ_MRCE01000059.1"/>
</dbReference>
<dbReference type="OrthoDB" id="530042at2"/>
<dbReference type="InterPro" id="IPR011008">
    <property type="entry name" value="Dimeric_a/b-barrel"/>
</dbReference>
<dbReference type="Proteomes" id="UP000185860">
    <property type="component" value="Unassembled WGS sequence"/>
</dbReference>
<dbReference type="AlphaFoldDB" id="A0A1U7I3V4"/>
<evidence type="ECO:0000256" key="1">
    <source>
        <dbReference type="SAM" id="SignalP"/>
    </source>
</evidence>
<protein>
    <recommendedName>
        <fullName evidence="2">ABM domain-containing protein</fullName>
    </recommendedName>
</protein>
<dbReference type="Gene3D" id="3.30.70.100">
    <property type="match status" value="1"/>
</dbReference>